<keyword evidence="2" id="KW-1185">Reference proteome</keyword>
<proteinExistence type="predicted"/>
<reference evidence="1 2" key="1">
    <citation type="submission" date="2017-08" db="EMBL/GenBank/DDBJ databases">
        <title>Mesorhizobium wenxinae sp. nov., a novel rhizobial species isolated from root nodules of chickpea (Cicer arietinum L.).</title>
        <authorList>
            <person name="Zhang J."/>
        </authorList>
    </citation>
    <scope>NUCLEOTIDE SEQUENCE [LARGE SCALE GENOMIC DNA]</scope>
    <source>
        <strain evidence="2">WYCCWR 10019</strain>
    </source>
</reference>
<evidence type="ECO:0000313" key="2">
    <source>
        <dbReference type="Proteomes" id="UP000215931"/>
    </source>
</evidence>
<dbReference type="Proteomes" id="UP000215931">
    <property type="component" value="Unassembled WGS sequence"/>
</dbReference>
<protein>
    <submittedName>
        <fullName evidence="1">Phosphoribosylformylglycinamidine synthase</fullName>
    </submittedName>
</protein>
<dbReference type="AlphaFoldDB" id="A0A271KDX8"/>
<comment type="caution">
    <text evidence="1">The sequence shown here is derived from an EMBL/GenBank/DDBJ whole genome shotgun (WGS) entry which is preliminary data.</text>
</comment>
<accession>A0A271KDX8</accession>
<dbReference type="OrthoDB" id="9892762at2"/>
<evidence type="ECO:0000313" key="1">
    <source>
        <dbReference type="EMBL" id="PAP93992.1"/>
    </source>
</evidence>
<gene>
    <name evidence="1" type="ORF">CIT31_16630</name>
</gene>
<dbReference type="RefSeq" id="WP_095519525.1">
    <property type="nucleotide sequence ID" value="NZ_NPKH01000023.1"/>
</dbReference>
<organism evidence="1 2">
    <name type="scientific">Mesorhizobium wenxiniae</name>
    <dbReference type="NCBI Taxonomy" id="2014805"/>
    <lineage>
        <taxon>Bacteria</taxon>
        <taxon>Pseudomonadati</taxon>
        <taxon>Pseudomonadota</taxon>
        <taxon>Alphaproteobacteria</taxon>
        <taxon>Hyphomicrobiales</taxon>
        <taxon>Phyllobacteriaceae</taxon>
        <taxon>Mesorhizobium</taxon>
    </lineage>
</organism>
<sequence length="75" mass="8195">MTSNVLKFEPVEIGEGFRFDSDEILEGAKGQVFTTLAILGQLEDGSIWVSGNANAGETLVLMERAKHHLVFGEDE</sequence>
<name>A0A271KDX8_9HYPH</name>
<dbReference type="EMBL" id="NPKH01000023">
    <property type="protein sequence ID" value="PAP93992.1"/>
    <property type="molecule type" value="Genomic_DNA"/>
</dbReference>